<reference evidence="2 4" key="2">
    <citation type="submission" date="2018-09" db="EMBL/GenBank/DDBJ databases">
        <title>Genome sequence of Veillonella atypica isolated from periodontal Korean patients.</title>
        <authorList>
            <person name="Lee J.-H."/>
            <person name="Moon J.-H."/>
            <person name="Shin S.-Y."/>
        </authorList>
    </citation>
    <scope>NUCLEOTIDE SEQUENCE [LARGE SCALE GENOMIC DNA]</scope>
    <source>
        <strain evidence="2 4">KHUD_V1</strain>
    </source>
</reference>
<dbReference type="EMBL" id="LRQT01000043">
    <property type="protein sequence ID" value="KXA63988.1"/>
    <property type="molecule type" value="Genomic_DNA"/>
</dbReference>
<dbReference type="PATRIC" id="fig|39777.7.peg.1057"/>
<dbReference type="Proteomes" id="UP000070226">
    <property type="component" value="Unassembled WGS sequence"/>
</dbReference>
<reference evidence="1 3" key="1">
    <citation type="submission" date="2016-01" db="EMBL/GenBank/DDBJ databases">
        <authorList>
            <person name="Oliw E.H."/>
        </authorList>
    </citation>
    <scope>NUCLEOTIDE SEQUENCE [LARGE SCALE GENOMIC DNA]</scope>
    <source>
        <strain evidence="1 3">CMW7756B</strain>
    </source>
</reference>
<dbReference type="EMBL" id="QXZZ01000047">
    <property type="protein sequence ID" value="RJY49640.1"/>
    <property type="molecule type" value="Genomic_DNA"/>
</dbReference>
<accession>A0A133S4H2</accession>
<evidence type="ECO:0000313" key="3">
    <source>
        <dbReference type="Proteomes" id="UP000070226"/>
    </source>
</evidence>
<name>A0A133S4H2_9FIRM</name>
<dbReference type="STRING" id="39777.B7L28_06975"/>
<evidence type="ECO:0000313" key="2">
    <source>
        <dbReference type="EMBL" id="RJY49640.1"/>
    </source>
</evidence>
<sequence>MKLFALKRFILLPLIIVSLILTTGCHLLSHYSEDEVQQYINKNYPNLTYHLESRWGNTWQVTFDKYPQMPIEISEGIHTSAPVVPQVDRVLITNIPLITAFPLMKNYLTTEELSYATYDTSTLYIEMPIPYSAIENHDVTNFYNRMDQFCKEYAATYPDFKEKIYIRVIIKPSDGSDAPEEYRKIFRLSQY</sequence>
<dbReference type="Proteomes" id="UP000277803">
    <property type="component" value="Unassembled WGS sequence"/>
</dbReference>
<dbReference type="RefSeq" id="WP_016476559.1">
    <property type="nucleotide sequence ID" value="NZ_CABFMO010000003.1"/>
</dbReference>
<comment type="caution">
    <text evidence="1">The sequence shown here is derived from an EMBL/GenBank/DDBJ whole genome shotgun (WGS) entry which is preliminary data.</text>
</comment>
<dbReference type="GeneID" id="57775053"/>
<dbReference type="AlphaFoldDB" id="A0A133S4H2"/>
<gene>
    <name evidence="2" type="ORF">D2965_09715</name>
    <name evidence="1" type="ORF">HMPREF3233_01091</name>
</gene>
<dbReference type="PROSITE" id="PS51257">
    <property type="entry name" value="PROKAR_LIPOPROTEIN"/>
    <property type="match status" value="1"/>
</dbReference>
<evidence type="ECO:0008006" key="5">
    <source>
        <dbReference type="Google" id="ProtNLM"/>
    </source>
</evidence>
<proteinExistence type="predicted"/>
<evidence type="ECO:0000313" key="4">
    <source>
        <dbReference type="Proteomes" id="UP000277803"/>
    </source>
</evidence>
<organism evidence="1">
    <name type="scientific">Veillonella atypica</name>
    <dbReference type="NCBI Taxonomy" id="39777"/>
    <lineage>
        <taxon>Bacteria</taxon>
        <taxon>Bacillati</taxon>
        <taxon>Bacillota</taxon>
        <taxon>Negativicutes</taxon>
        <taxon>Veillonellales</taxon>
        <taxon>Veillonellaceae</taxon>
        <taxon>Veillonella</taxon>
    </lineage>
</organism>
<protein>
    <recommendedName>
        <fullName evidence="5">Lipoprotein</fullName>
    </recommendedName>
</protein>
<evidence type="ECO:0000313" key="1">
    <source>
        <dbReference type="EMBL" id="KXA63988.1"/>
    </source>
</evidence>